<keyword evidence="3" id="KW-1185">Reference proteome</keyword>
<protein>
    <submittedName>
        <fullName evidence="2">Uncharacterized protein</fullName>
    </submittedName>
</protein>
<feature type="region of interest" description="Disordered" evidence="1">
    <location>
        <begin position="47"/>
        <end position="70"/>
    </location>
</feature>
<feature type="compositionally biased region" description="Basic and acidic residues" evidence="1">
    <location>
        <begin position="47"/>
        <end position="57"/>
    </location>
</feature>
<evidence type="ECO:0000313" key="3">
    <source>
        <dbReference type="Proteomes" id="UP000324222"/>
    </source>
</evidence>
<proteinExistence type="predicted"/>
<sequence length="70" mass="8198">MFNLRPATNAPDRIQSTAGRASRGRRRIFFPSLLFYEVKKNRGKQELAERLPHETRPSRRAGRFCLQPSR</sequence>
<dbReference type="AlphaFoldDB" id="A0A5B7DEA7"/>
<reference evidence="2 3" key="1">
    <citation type="submission" date="2019-05" db="EMBL/GenBank/DDBJ databases">
        <title>Another draft genome of Portunus trituberculatus and its Hox gene families provides insights of decapod evolution.</title>
        <authorList>
            <person name="Jeong J.-H."/>
            <person name="Song I."/>
            <person name="Kim S."/>
            <person name="Choi T."/>
            <person name="Kim D."/>
            <person name="Ryu S."/>
            <person name="Kim W."/>
        </authorList>
    </citation>
    <scope>NUCLEOTIDE SEQUENCE [LARGE SCALE GENOMIC DNA]</scope>
    <source>
        <tissue evidence="2">Muscle</tissue>
    </source>
</reference>
<evidence type="ECO:0000313" key="2">
    <source>
        <dbReference type="EMBL" id="MPC19593.1"/>
    </source>
</evidence>
<accession>A0A5B7DEA7</accession>
<feature type="region of interest" description="Disordered" evidence="1">
    <location>
        <begin position="1"/>
        <end position="21"/>
    </location>
</feature>
<gene>
    <name evidence="2" type="ORF">E2C01_012511</name>
</gene>
<comment type="caution">
    <text evidence="2">The sequence shown here is derived from an EMBL/GenBank/DDBJ whole genome shotgun (WGS) entry which is preliminary data.</text>
</comment>
<dbReference type="EMBL" id="VSRR010000783">
    <property type="protein sequence ID" value="MPC19593.1"/>
    <property type="molecule type" value="Genomic_DNA"/>
</dbReference>
<name>A0A5B7DEA7_PORTR</name>
<dbReference type="Proteomes" id="UP000324222">
    <property type="component" value="Unassembled WGS sequence"/>
</dbReference>
<evidence type="ECO:0000256" key="1">
    <source>
        <dbReference type="SAM" id="MobiDB-lite"/>
    </source>
</evidence>
<organism evidence="2 3">
    <name type="scientific">Portunus trituberculatus</name>
    <name type="common">Swimming crab</name>
    <name type="synonym">Neptunus trituberculatus</name>
    <dbReference type="NCBI Taxonomy" id="210409"/>
    <lineage>
        <taxon>Eukaryota</taxon>
        <taxon>Metazoa</taxon>
        <taxon>Ecdysozoa</taxon>
        <taxon>Arthropoda</taxon>
        <taxon>Crustacea</taxon>
        <taxon>Multicrustacea</taxon>
        <taxon>Malacostraca</taxon>
        <taxon>Eumalacostraca</taxon>
        <taxon>Eucarida</taxon>
        <taxon>Decapoda</taxon>
        <taxon>Pleocyemata</taxon>
        <taxon>Brachyura</taxon>
        <taxon>Eubrachyura</taxon>
        <taxon>Portunoidea</taxon>
        <taxon>Portunidae</taxon>
        <taxon>Portuninae</taxon>
        <taxon>Portunus</taxon>
    </lineage>
</organism>